<keyword evidence="2" id="KW-0694">RNA-binding</keyword>
<dbReference type="eggNOG" id="ENOG502S20E">
    <property type="taxonomic scope" value="Eukaryota"/>
</dbReference>
<dbReference type="InterPro" id="IPR054754">
    <property type="entry name" value="NudT16"/>
</dbReference>
<dbReference type="HOGENOM" id="CLU_110418_1_0_1"/>
<dbReference type="GO" id="GO:1990174">
    <property type="term" value="F:phosphodiesterase decapping endonuclease activity"/>
    <property type="evidence" value="ECO:0000318"/>
    <property type="project" value="GO_Central"/>
</dbReference>
<dbReference type="RefSeq" id="XP_009028840.1">
    <property type="nucleotide sequence ID" value="XM_009030592.1"/>
</dbReference>
<evidence type="ECO:0000313" key="5">
    <source>
        <dbReference type="EnsemblMetazoa" id="HelroP69527"/>
    </source>
</evidence>
<dbReference type="EnsemblMetazoa" id="HelroT69527">
    <property type="protein sequence ID" value="HelroP69527"/>
    <property type="gene ID" value="HelroG69527"/>
</dbReference>
<accession>T1FZW5</accession>
<dbReference type="CTD" id="20214363"/>
<evidence type="ECO:0000256" key="2">
    <source>
        <dbReference type="ARBA" id="ARBA00022884"/>
    </source>
</evidence>
<evidence type="ECO:0000313" key="6">
    <source>
        <dbReference type="Proteomes" id="UP000015101"/>
    </source>
</evidence>
<gene>
    <name evidence="5" type="primary">20214363</name>
    <name evidence="4" type="ORF">HELRODRAFT_69527</name>
</gene>
<dbReference type="EMBL" id="KB097639">
    <property type="protein sequence ID" value="ESN93031.1"/>
    <property type="molecule type" value="Genomic_DNA"/>
</dbReference>
<sequence length="163" mass="18769">MQMRSEGNLGFGGGLLDSEVTESVVDCLNREYQEELNLDLEKCKFKQEDHIMTAVNHKLKFVTHFYAHEVSNESFYEIEKDSVNASHWGTETFGIVRVPLFVVDSDKFRGLPVFLANCFAGCAREQLMETIKRKQLIPLEDLQFACKRFKDYMAVQSLCKAKK</sequence>
<dbReference type="GO" id="GO:0030515">
    <property type="term" value="F:snoRNA binding"/>
    <property type="evidence" value="ECO:0000318"/>
    <property type="project" value="GO_Central"/>
</dbReference>
<dbReference type="OrthoDB" id="5950381at2759"/>
<reference evidence="5" key="3">
    <citation type="submission" date="2015-06" db="UniProtKB">
        <authorList>
            <consortium name="EnsemblMetazoa"/>
        </authorList>
    </citation>
    <scope>IDENTIFICATION</scope>
</reference>
<evidence type="ECO:0000256" key="3">
    <source>
        <dbReference type="ARBA" id="ARBA00023242"/>
    </source>
</evidence>
<dbReference type="Pfam" id="PF22327">
    <property type="entry name" value="Nudt16-like"/>
    <property type="match status" value="1"/>
</dbReference>
<dbReference type="AlphaFoldDB" id="T1FZW5"/>
<name>T1FZW5_HELRO</name>
<dbReference type="PANTHER" id="PTHR31699:SF1">
    <property type="entry name" value="U8 SNORNA-DECAPPING ENZYME"/>
    <property type="match status" value="1"/>
</dbReference>
<dbReference type="KEGG" id="hro:HELRODRAFT_69527"/>
<dbReference type="EMBL" id="AMQM01001980">
    <property type="status" value="NOT_ANNOTATED_CDS"/>
    <property type="molecule type" value="Genomic_DNA"/>
</dbReference>
<dbReference type="GO" id="GO:0016077">
    <property type="term" value="P:sno(s)RNA catabolic process"/>
    <property type="evidence" value="ECO:0000318"/>
    <property type="project" value="GO_Central"/>
</dbReference>
<reference evidence="6" key="1">
    <citation type="submission" date="2012-12" db="EMBL/GenBank/DDBJ databases">
        <authorList>
            <person name="Hellsten U."/>
            <person name="Grimwood J."/>
            <person name="Chapman J.A."/>
            <person name="Shapiro H."/>
            <person name="Aerts A."/>
            <person name="Otillar R.P."/>
            <person name="Terry A.Y."/>
            <person name="Boore J.L."/>
            <person name="Simakov O."/>
            <person name="Marletaz F."/>
            <person name="Cho S.-J."/>
            <person name="Edsinger-Gonzales E."/>
            <person name="Havlak P."/>
            <person name="Kuo D.-H."/>
            <person name="Larsson T."/>
            <person name="Lv J."/>
            <person name="Arendt D."/>
            <person name="Savage R."/>
            <person name="Osoegawa K."/>
            <person name="de Jong P."/>
            <person name="Lindberg D.R."/>
            <person name="Seaver E.C."/>
            <person name="Weisblat D.A."/>
            <person name="Putnam N.H."/>
            <person name="Grigoriev I.V."/>
            <person name="Rokhsar D.S."/>
        </authorList>
    </citation>
    <scope>NUCLEOTIDE SEQUENCE</scope>
</reference>
<dbReference type="SUPFAM" id="SSF55811">
    <property type="entry name" value="Nudix"/>
    <property type="match status" value="1"/>
</dbReference>
<dbReference type="GeneID" id="20214363"/>
<reference evidence="4 6" key="2">
    <citation type="journal article" date="2013" name="Nature">
        <title>Insights into bilaterian evolution from three spiralian genomes.</title>
        <authorList>
            <person name="Simakov O."/>
            <person name="Marletaz F."/>
            <person name="Cho S.J."/>
            <person name="Edsinger-Gonzales E."/>
            <person name="Havlak P."/>
            <person name="Hellsten U."/>
            <person name="Kuo D.H."/>
            <person name="Larsson T."/>
            <person name="Lv J."/>
            <person name="Arendt D."/>
            <person name="Savage R."/>
            <person name="Osoegawa K."/>
            <person name="de Jong P."/>
            <person name="Grimwood J."/>
            <person name="Chapman J.A."/>
            <person name="Shapiro H."/>
            <person name="Aerts A."/>
            <person name="Otillar R.P."/>
            <person name="Terry A.Y."/>
            <person name="Boore J.L."/>
            <person name="Grigoriev I.V."/>
            <person name="Lindberg D.R."/>
            <person name="Seaver E.C."/>
            <person name="Weisblat D.A."/>
            <person name="Putnam N.H."/>
            <person name="Rokhsar D.S."/>
        </authorList>
    </citation>
    <scope>NUCLEOTIDE SEQUENCE</scope>
</reference>
<proteinExistence type="predicted"/>
<comment type="subcellular location">
    <subcellularLocation>
        <location evidence="1">Nucleus</location>
    </subcellularLocation>
</comment>
<dbReference type="Proteomes" id="UP000015101">
    <property type="component" value="Unassembled WGS sequence"/>
</dbReference>
<dbReference type="FunFam" id="3.90.79.10:FF:000219">
    <property type="entry name" value="Uncharacterized protein"/>
    <property type="match status" value="1"/>
</dbReference>
<dbReference type="PANTHER" id="PTHR31699">
    <property type="entry name" value="NUDIX T16 FAMILY MEMBER"/>
    <property type="match status" value="1"/>
</dbReference>
<dbReference type="STRING" id="6412.T1FZW5"/>
<dbReference type="GO" id="GO:0006402">
    <property type="term" value="P:mRNA catabolic process"/>
    <property type="evidence" value="ECO:0000318"/>
    <property type="project" value="GO_Central"/>
</dbReference>
<dbReference type="OMA" id="CDLEANT"/>
<dbReference type="GO" id="GO:0005634">
    <property type="term" value="C:nucleus"/>
    <property type="evidence" value="ECO:0000318"/>
    <property type="project" value="GO_Central"/>
</dbReference>
<keyword evidence="6" id="KW-1185">Reference proteome</keyword>
<evidence type="ECO:0008006" key="7">
    <source>
        <dbReference type="Google" id="ProtNLM"/>
    </source>
</evidence>
<dbReference type="Gene3D" id="3.90.79.10">
    <property type="entry name" value="Nucleoside Triphosphate Pyrophosphohydrolase"/>
    <property type="match status" value="1"/>
</dbReference>
<organism evidence="5 6">
    <name type="scientific">Helobdella robusta</name>
    <name type="common">Californian leech</name>
    <dbReference type="NCBI Taxonomy" id="6412"/>
    <lineage>
        <taxon>Eukaryota</taxon>
        <taxon>Metazoa</taxon>
        <taxon>Spiralia</taxon>
        <taxon>Lophotrochozoa</taxon>
        <taxon>Annelida</taxon>
        <taxon>Clitellata</taxon>
        <taxon>Hirudinea</taxon>
        <taxon>Rhynchobdellida</taxon>
        <taxon>Glossiphoniidae</taxon>
        <taxon>Helobdella</taxon>
    </lineage>
</organism>
<dbReference type="InterPro" id="IPR015797">
    <property type="entry name" value="NUDIX_hydrolase-like_dom_sf"/>
</dbReference>
<dbReference type="InParanoid" id="T1FZW5"/>
<evidence type="ECO:0000313" key="4">
    <source>
        <dbReference type="EMBL" id="ESN93031.1"/>
    </source>
</evidence>
<evidence type="ECO:0000256" key="1">
    <source>
        <dbReference type="ARBA" id="ARBA00004123"/>
    </source>
</evidence>
<keyword evidence="3" id="KW-0539">Nucleus</keyword>
<protein>
    <recommendedName>
        <fullName evidence="7">Nudix hydrolase domain-containing protein</fullName>
    </recommendedName>
</protein>